<dbReference type="InterPro" id="IPR003323">
    <property type="entry name" value="OTU_dom"/>
</dbReference>
<dbReference type="AlphaFoldDB" id="A0A6A3BRW7"/>
<feature type="region of interest" description="Disordered" evidence="4">
    <location>
        <begin position="251"/>
        <end position="311"/>
    </location>
</feature>
<comment type="function">
    <text evidence="3">Hydrolase that can remove conjugated ubiquitin from proteins and may therefore play an important regulatory role at the level of protein turnover by preventing degradation.</text>
</comment>
<protein>
    <recommendedName>
        <fullName evidence="3">Ubiquitin thioesterase OTU</fullName>
        <ecNumber evidence="3">3.4.19.12</ecNumber>
    </recommendedName>
</protein>
<evidence type="ECO:0000313" key="7">
    <source>
        <dbReference type="Proteomes" id="UP000436088"/>
    </source>
</evidence>
<proteinExistence type="predicted"/>
<organism evidence="6 7">
    <name type="scientific">Hibiscus syriacus</name>
    <name type="common">Rose of Sharon</name>
    <dbReference type="NCBI Taxonomy" id="106335"/>
    <lineage>
        <taxon>Eukaryota</taxon>
        <taxon>Viridiplantae</taxon>
        <taxon>Streptophyta</taxon>
        <taxon>Embryophyta</taxon>
        <taxon>Tracheophyta</taxon>
        <taxon>Spermatophyta</taxon>
        <taxon>Magnoliopsida</taxon>
        <taxon>eudicotyledons</taxon>
        <taxon>Gunneridae</taxon>
        <taxon>Pentapetalae</taxon>
        <taxon>rosids</taxon>
        <taxon>malvids</taxon>
        <taxon>Malvales</taxon>
        <taxon>Malvaceae</taxon>
        <taxon>Malvoideae</taxon>
        <taxon>Hibiscus</taxon>
    </lineage>
</organism>
<sequence>MTLRNEVDELKRKLLICNGAMSEWDALKTFLEGLRQGRYSRESKEMHIDFQRPYQGMPSGKNDKAKSGAKKKMSKEKLKCYFCDGPHLIRGCPEKRRLTTIMKMMREGEGINATKQGSRRGKAVDVEAVEPRRKRDETAGVKAVEHKKGPDAITRDKAVKLRVQSEQVCSQYVRMEAWSKLRCLRHKGTLKEYVSRFRKLMLKVPSLTKEDGFFTFMIGLKPWAKRLLEQREVKELSKALKTAESIKEYGVKKNKTSKTKPKAEGSGKRIHDEGKSKDEECCSSSGRESQLNNEPDGEYGEDVCSLGTSSSVKDAKPRVRVEQMMGRKLNMPEVLQNYPRGAESSKVMDEPMIELSREEDEPRIEEVLRVGSIRFVSAKASRSQVQEELSVSKEFAEHVLVEYMASETILRERSKQGLAEDFQVKNNPSKTSRKESKKAKTLRDKATTEKLPNNKWFYRAVTTDKLKLCIPDDGRCLFRSVIHGAWLRSEKRSPSERSQKALVDELRAKVADEFIKRRVDTEWFVEGDFDKYVVRMRQPHIWGGEPELLMCSRPPYQFT</sequence>
<dbReference type="EMBL" id="VEPZ02000782">
    <property type="protein sequence ID" value="KAE8719670.1"/>
    <property type="molecule type" value="Genomic_DNA"/>
</dbReference>
<dbReference type="GO" id="GO:0030968">
    <property type="term" value="P:endoplasmic reticulum unfolded protein response"/>
    <property type="evidence" value="ECO:0007669"/>
    <property type="project" value="TreeGrafter"/>
</dbReference>
<name>A0A6A3BRW7_HIBSY</name>
<dbReference type="GO" id="GO:0005829">
    <property type="term" value="C:cytosol"/>
    <property type="evidence" value="ECO:0007669"/>
    <property type="project" value="TreeGrafter"/>
</dbReference>
<reference evidence="6" key="1">
    <citation type="submission" date="2019-09" db="EMBL/GenBank/DDBJ databases">
        <title>Draft genome information of white flower Hibiscus syriacus.</title>
        <authorList>
            <person name="Kim Y.-M."/>
        </authorList>
    </citation>
    <scope>NUCLEOTIDE SEQUENCE [LARGE SCALE GENOMIC DNA]</scope>
    <source>
        <strain evidence="6">YM2019G1</strain>
    </source>
</reference>
<dbReference type="GO" id="GO:0036503">
    <property type="term" value="P:ERAD pathway"/>
    <property type="evidence" value="ECO:0007669"/>
    <property type="project" value="TreeGrafter"/>
</dbReference>
<comment type="caution">
    <text evidence="6">The sequence shown here is derived from an EMBL/GenBank/DDBJ whole genome shotgun (WGS) entry which is preliminary data.</text>
</comment>
<dbReference type="Pfam" id="PF02338">
    <property type="entry name" value="OTU"/>
    <property type="match status" value="1"/>
</dbReference>
<dbReference type="Proteomes" id="UP000436088">
    <property type="component" value="Unassembled WGS sequence"/>
</dbReference>
<evidence type="ECO:0000259" key="5">
    <source>
        <dbReference type="PROSITE" id="PS50802"/>
    </source>
</evidence>
<evidence type="ECO:0000256" key="4">
    <source>
        <dbReference type="SAM" id="MobiDB-lite"/>
    </source>
</evidence>
<keyword evidence="3" id="KW-0963">Cytoplasm</keyword>
<dbReference type="GO" id="GO:0016579">
    <property type="term" value="P:protein deubiquitination"/>
    <property type="evidence" value="ECO:0007669"/>
    <property type="project" value="TreeGrafter"/>
</dbReference>
<dbReference type="Gene3D" id="3.90.70.80">
    <property type="match status" value="1"/>
</dbReference>
<keyword evidence="3" id="KW-0788">Thiol protease</keyword>
<dbReference type="PANTHER" id="PTHR13312">
    <property type="entry name" value="HIV-INDUCED PROTEIN-7-LIKE PROTEASE"/>
    <property type="match status" value="1"/>
</dbReference>
<dbReference type="InterPro" id="IPR038765">
    <property type="entry name" value="Papain-like_cys_pep_sf"/>
</dbReference>
<evidence type="ECO:0000313" key="6">
    <source>
        <dbReference type="EMBL" id="KAE8719670.1"/>
    </source>
</evidence>
<keyword evidence="3" id="KW-0833">Ubl conjugation pathway</keyword>
<evidence type="ECO:0000256" key="3">
    <source>
        <dbReference type="RuleBase" id="RU367104"/>
    </source>
</evidence>
<comment type="catalytic activity">
    <reaction evidence="1 3">
        <text>Thiol-dependent hydrolysis of ester, thioester, amide, peptide and isopeptide bonds formed by the C-terminal Gly of ubiquitin (a 76-residue protein attached to proteins as an intracellular targeting signal).</text>
        <dbReference type="EC" id="3.4.19.12"/>
    </reaction>
</comment>
<evidence type="ECO:0000256" key="2">
    <source>
        <dbReference type="ARBA" id="ARBA00022801"/>
    </source>
</evidence>
<dbReference type="PANTHER" id="PTHR13312:SF6">
    <property type="entry name" value="UBIQUITIN THIOESTERASE OTU"/>
    <property type="match status" value="1"/>
</dbReference>
<dbReference type="SUPFAM" id="SSF54001">
    <property type="entry name" value="Cysteine proteinases"/>
    <property type="match status" value="1"/>
</dbReference>
<accession>A0A6A3BRW7</accession>
<dbReference type="GO" id="GO:0005634">
    <property type="term" value="C:nucleus"/>
    <property type="evidence" value="ECO:0007669"/>
    <property type="project" value="TreeGrafter"/>
</dbReference>
<keyword evidence="2 3" id="KW-0378">Hydrolase</keyword>
<dbReference type="GO" id="GO:0004843">
    <property type="term" value="F:cysteine-type deubiquitinase activity"/>
    <property type="evidence" value="ECO:0007669"/>
    <property type="project" value="UniProtKB-UniRule"/>
</dbReference>
<feature type="compositionally biased region" description="Polar residues" evidence="4">
    <location>
        <begin position="282"/>
        <end position="293"/>
    </location>
</feature>
<dbReference type="PROSITE" id="PS50802">
    <property type="entry name" value="OTU"/>
    <property type="match status" value="1"/>
</dbReference>
<feature type="region of interest" description="Disordered" evidence="4">
    <location>
        <begin position="423"/>
        <end position="445"/>
    </location>
</feature>
<gene>
    <name evidence="6" type="ORF">F3Y22_tig00109936pilonHSYRG00143</name>
</gene>
<feature type="domain" description="OTU" evidence="5">
    <location>
        <begin position="465"/>
        <end position="559"/>
    </location>
</feature>
<comment type="subcellular location">
    <subcellularLocation>
        <location evidence="3">Cytoplasm</location>
    </subcellularLocation>
</comment>
<keyword evidence="3" id="KW-0645">Protease</keyword>
<dbReference type="EC" id="3.4.19.12" evidence="3"/>
<evidence type="ECO:0000256" key="1">
    <source>
        <dbReference type="ARBA" id="ARBA00000707"/>
    </source>
</evidence>
<keyword evidence="7" id="KW-1185">Reference proteome</keyword>
<feature type="compositionally biased region" description="Basic and acidic residues" evidence="4">
    <location>
        <begin position="261"/>
        <end position="280"/>
    </location>
</feature>